<evidence type="ECO:0008006" key="4">
    <source>
        <dbReference type="Google" id="ProtNLM"/>
    </source>
</evidence>
<feature type="region of interest" description="Disordered" evidence="1">
    <location>
        <begin position="192"/>
        <end position="220"/>
    </location>
</feature>
<protein>
    <recommendedName>
        <fullName evidence="4">F-box domain-containing protein</fullName>
    </recommendedName>
</protein>
<reference evidence="2 3" key="1">
    <citation type="submission" date="2024-01" db="EMBL/GenBank/DDBJ databases">
        <title>Comparative genomics of Cryptococcus and Kwoniella reveals pathogenesis evolution and contrasting modes of karyotype evolution via chromosome fusion or intercentromeric recombination.</title>
        <authorList>
            <person name="Coelho M.A."/>
            <person name="David-Palma M."/>
            <person name="Shea T."/>
            <person name="Bowers K."/>
            <person name="McGinley-Smith S."/>
            <person name="Mohammad A.W."/>
            <person name="Gnirke A."/>
            <person name="Yurkov A.M."/>
            <person name="Nowrousian M."/>
            <person name="Sun S."/>
            <person name="Cuomo C.A."/>
            <person name="Heitman J."/>
        </authorList>
    </citation>
    <scope>NUCLEOTIDE SEQUENCE [LARGE SCALE GENOMIC DNA]</scope>
    <source>
        <strain evidence="2">CBS 11374</strain>
    </source>
</reference>
<dbReference type="GeneID" id="87958623"/>
<keyword evidence="3" id="KW-1185">Reference proteome</keyword>
<name>A0ABZ1DA14_9TREE</name>
<evidence type="ECO:0000313" key="2">
    <source>
        <dbReference type="EMBL" id="WRT69507.1"/>
    </source>
</evidence>
<evidence type="ECO:0000313" key="3">
    <source>
        <dbReference type="Proteomes" id="UP001329825"/>
    </source>
</evidence>
<accession>A0ABZ1DA14</accession>
<proteinExistence type="predicted"/>
<sequence length="420" mass="46965">MSIQTQPKFNRSTLPIPFDLLYVLIQELLSTCSLSTLSKLSSLSKEYYALITPLLYTDVHITSDEQLQAFLTLPQEKDRRMILAGALLGVKRGRSGSIKGPNRKLEALSLTRSLKLDVYPSRTSLKLSSKLPSPLKASNLTFTSKALINLHGRLSNSKAPRILASFWAGHLPNLIRPKKVIIDYSSILPKKSHPPIGDVEPDDQEEQEAQGDDEGESSMSFMSDEKWTNTMGGMSIALQSWIGLQEVELKGNTWSGILPGPGVNVKMVHAGIENEVIENETQNEVDGEGQGLMTVNETILNGNGGEPNAEIIKAIETRNKLIENRKKALILGLRTSQAIYENYHSPLPINWKVENLLPSLIGTHDNEEEIESERQREKRSVIEDIMRDLDETCPSIMTRYGYINDVGRRDLSCLTWNRDE</sequence>
<dbReference type="EMBL" id="CP141889">
    <property type="protein sequence ID" value="WRT69507.1"/>
    <property type="molecule type" value="Genomic_DNA"/>
</dbReference>
<dbReference type="Proteomes" id="UP001329825">
    <property type="component" value="Chromosome 9"/>
</dbReference>
<dbReference type="RefSeq" id="XP_062794246.1">
    <property type="nucleotide sequence ID" value="XM_062938195.1"/>
</dbReference>
<organism evidence="2 3">
    <name type="scientific">Kwoniella shivajii</name>
    <dbReference type="NCBI Taxonomy" id="564305"/>
    <lineage>
        <taxon>Eukaryota</taxon>
        <taxon>Fungi</taxon>
        <taxon>Dikarya</taxon>
        <taxon>Basidiomycota</taxon>
        <taxon>Agaricomycotina</taxon>
        <taxon>Tremellomycetes</taxon>
        <taxon>Tremellales</taxon>
        <taxon>Cryptococcaceae</taxon>
        <taxon>Kwoniella</taxon>
    </lineage>
</organism>
<feature type="compositionally biased region" description="Acidic residues" evidence="1">
    <location>
        <begin position="199"/>
        <end position="216"/>
    </location>
</feature>
<evidence type="ECO:0000256" key="1">
    <source>
        <dbReference type="SAM" id="MobiDB-lite"/>
    </source>
</evidence>
<gene>
    <name evidence="2" type="ORF">IL334_006493</name>
</gene>